<name>A0A7D4TKM3_9SPHI</name>
<dbReference type="KEGG" id="mmab:HQ865_03360"/>
<dbReference type="Gene3D" id="3.40.50.1110">
    <property type="entry name" value="SGNH hydrolase"/>
    <property type="match status" value="1"/>
</dbReference>
<feature type="domain" description="SGNH hydrolase-type esterase" evidence="1">
    <location>
        <begin position="29"/>
        <end position="184"/>
    </location>
</feature>
<dbReference type="AlphaFoldDB" id="A0A7D4TKM3"/>
<dbReference type="GO" id="GO:0016788">
    <property type="term" value="F:hydrolase activity, acting on ester bonds"/>
    <property type="evidence" value="ECO:0007669"/>
    <property type="project" value="UniProtKB-ARBA"/>
</dbReference>
<proteinExistence type="predicted"/>
<dbReference type="Proteomes" id="UP000505355">
    <property type="component" value="Chromosome"/>
</dbReference>
<evidence type="ECO:0000313" key="2">
    <source>
        <dbReference type="EMBL" id="QKJ28833.1"/>
    </source>
</evidence>
<evidence type="ECO:0000259" key="1">
    <source>
        <dbReference type="Pfam" id="PF13472"/>
    </source>
</evidence>
<gene>
    <name evidence="2" type="ORF">HQ865_03360</name>
</gene>
<accession>A0A7D4TKM3</accession>
<dbReference type="InterPro" id="IPR013830">
    <property type="entry name" value="SGNH_hydro"/>
</dbReference>
<dbReference type="RefSeq" id="WP_173413531.1">
    <property type="nucleotide sequence ID" value="NZ_CP054139.1"/>
</dbReference>
<protein>
    <submittedName>
        <fullName evidence="2">GDSL family lipase</fullName>
    </submittedName>
</protein>
<sequence>MFWYEDEVRRLESKINQSKNRPVTLFYGSSSFRLWPDLENDFAAFDPVNLGFGGSTLAACTWFFNRTVAPYNPRAIVIYAGDNDLGDGRHPEEIFIYFQQLAVLIKDRFGDIPCFFISIKPSLARWDLIDALKYTNNIIESEIIRQDENWSFINIFQLMLKKDGRPNEIYFEKDGLHLTKAGYTLWKSVIEVKLSSILHPGLT</sequence>
<keyword evidence="3" id="KW-1185">Reference proteome</keyword>
<organism evidence="2 3">
    <name type="scientific">Mucilaginibacter mali</name>
    <dbReference type="NCBI Taxonomy" id="2740462"/>
    <lineage>
        <taxon>Bacteria</taxon>
        <taxon>Pseudomonadati</taxon>
        <taxon>Bacteroidota</taxon>
        <taxon>Sphingobacteriia</taxon>
        <taxon>Sphingobacteriales</taxon>
        <taxon>Sphingobacteriaceae</taxon>
        <taxon>Mucilaginibacter</taxon>
    </lineage>
</organism>
<dbReference type="SUPFAM" id="SSF52266">
    <property type="entry name" value="SGNH hydrolase"/>
    <property type="match status" value="1"/>
</dbReference>
<dbReference type="Pfam" id="PF13472">
    <property type="entry name" value="Lipase_GDSL_2"/>
    <property type="match status" value="1"/>
</dbReference>
<dbReference type="EMBL" id="CP054139">
    <property type="protein sequence ID" value="QKJ28833.1"/>
    <property type="molecule type" value="Genomic_DNA"/>
</dbReference>
<reference evidence="2 3" key="1">
    <citation type="submission" date="2020-05" db="EMBL/GenBank/DDBJ databases">
        <title>Mucilaginibacter mali sp. nov.</title>
        <authorList>
            <person name="Kim H.S."/>
            <person name="Lee K.C."/>
            <person name="Suh M.K."/>
            <person name="Kim J.-S."/>
            <person name="Han K.-I."/>
            <person name="Eom M.K."/>
            <person name="Shin Y.K."/>
            <person name="Lee J.-S."/>
        </authorList>
    </citation>
    <scope>NUCLEOTIDE SEQUENCE [LARGE SCALE GENOMIC DNA]</scope>
    <source>
        <strain evidence="2 3">G2-14</strain>
    </source>
</reference>
<evidence type="ECO:0000313" key="3">
    <source>
        <dbReference type="Proteomes" id="UP000505355"/>
    </source>
</evidence>
<dbReference type="InterPro" id="IPR036514">
    <property type="entry name" value="SGNH_hydro_sf"/>
</dbReference>